<dbReference type="Proteomes" id="UP000886162">
    <property type="component" value="Unassembled WGS sequence"/>
</dbReference>
<name>A0A831LRC6_9BACT</name>
<gene>
    <name evidence="2" type="ORF">ENN94_01925</name>
</gene>
<comment type="caution">
    <text evidence="2">The sequence shown here is derived from an EMBL/GenBank/DDBJ whole genome shotgun (WGS) entry which is preliminary data.</text>
</comment>
<keyword evidence="1" id="KW-1133">Transmembrane helix</keyword>
<reference evidence="2" key="1">
    <citation type="journal article" date="2020" name="mSystems">
        <title>Genome- and Community-Level Interaction Insights into Carbon Utilization and Element Cycling Functions of Hydrothermarchaeota in Hydrothermal Sediment.</title>
        <authorList>
            <person name="Zhou Z."/>
            <person name="Liu Y."/>
            <person name="Xu W."/>
            <person name="Pan J."/>
            <person name="Luo Z.H."/>
            <person name="Li M."/>
        </authorList>
    </citation>
    <scope>NUCLEOTIDE SEQUENCE [LARGE SCALE GENOMIC DNA]</scope>
    <source>
        <strain evidence="2">SpSt-1220</strain>
    </source>
</reference>
<protein>
    <submittedName>
        <fullName evidence="2">Uncharacterized protein</fullName>
    </submittedName>
</protein>
<dbReference type="EMBL" id="DSDO01000130">
    <property type="protein sequence ID" value="HDR46440.1"/>
    <property type="molecule type" value="Genomic_DNA"/>
</dbReference>
<organism evidence="2">
    <name type="scientific">Geoalkalibacter subterraneus</name>
    <dbReference type="NCBI Taxonomy" id="483547"/>
    <lineage>
        <taxon>Bacteria</taxon>
        <taxon>Pseudomonadati</taxon>
        <taxon>Thermodesulfobacteriota</taxon>
        <taxon>Desulfuromonadia</taxon>
        <taxon>Desulfuromonadales</taxon>
        <taxon>Geoalkalibacteraceae</taxon>
        <taxon>Geoalkalibacter</taxon>
    </lineage>
</organism>
<dbReference type="AlphaFoldDB" id="A0A831LRC6"/>
<accession>A0A831LRC6</accession>
<proteinExistence type="predicted"/>
<feature type="transmembrane region" description="Helical" evidence="1">
    <location>
        <begin position="159"/>
        <end position="177"/>
    </location>
</feature>
<evidence type="ECO:0000256" key="1">
    <source>
        <dbReference type="SAM" id="Phobius"/>
    </source>
</evidence>
<keyword evidence="1" id="KW-0812">Transmembrane</keyword>
<keyword evidence="1" id="KW-0472">Membrane</keyword>
<feature type="transmembrane region" description="Helical" evidence="1">
    <location>
        <begin position="76"/>
        <end position="98"/>
    </location>
</feature>
<sequence length="185" mass="20770">MTAPLIKLLTAIILPTAVFFIGGYLMLNLTGRDAFPQTSAPESVPLHFRMGSYNVEQVQAYWNWLGPEGRGAELRFLHADLVFPVMYGGAILVALLIVSNELGRPLKPQWLVLPVGITVAADWGENLLHWQQLSRFLKDEPVQAAWLQLSSLATTTKTIFFALSVLLLLVMATWRISQFFRRQGF</sequence>
<evidence type="ECO:0000313" key="2">
    <source>
        <dbReference type="EMBL" id="HDR46440.1"/>
    </source>
</evidence>
<feature type="transmembrane region" description="Helical" evidence="1">
    <location>
        <begin position="6"/>
        <end position="27"/>
    </location>
</feature>